<feature type="transmembrane region" description="Helical" evidence="6">
    <location>
        <begin position="81"/>
        <end position="106"/>
    </location>
</feature>
<keyword evidence="2 6" id="KW-1003">Cell membrane</keyword>
<feature type="transmembrane region" description="Helical" evidence="6">
    <location>
        <begin position="201"/>
        <end position="221"/>
    </location>
</feature>
<evidence type="ECO:0000313" key="9">
    <source>
        <dbReference type="Proteomes" id="UP000562027"/>
    </source>
</evidence>
<feature type="transmembrane region" description="Helical" evidence="6">
    <location>
        <begin position="55"/>
        <end position="74"/>
    </location>
</feature>
<feature type="domain" description="VTT" evidence="7">
    <location>
        <begin position="74"/>
        <end position="189"/>
    </location>
</feature>
<dbReference type="Proteomes" id="UP000562027">
    <property type="component" value="Unassembled WGS sequence"/>
</dbReference>
<feature type="transmembrane region" description="Helical" evidence="6">
    <location>
        <begin position="139"/>
        <end position="160"/>
    </location>
</feature>
<dbReference type="GO" id="GO:0005886">
    <property type="term" value="C:plasma membrane"/>
    <property type="evidence" value="ECO:0007669"/>
    <property type="project" value="UniProtKB-SubCell"/>
</dbReference>
<accession>A0A840L816</accession>
<evidence type="ECO:0000256" key="5">
    <source>
        <dbReference type="ARBA" id="ARBA00023136"/>
    </source>
</evidence>
<dbReference type="InterPro" id="IPR032816">
    <property type="entry name" value="VTT_dom"/>
</dbReference>
<dbReference type="PANTHER" id="PTHR12677">
    <property type="entry name" value="GOLGI APPARATUS MEMBRANE PROTEIN TVP38-RELATED"/>
    <property type="match status" value="1"/>
</dbReference>
<protein>
    <recommendedName>
        <fullName evidence="6">TVP38/TMEM64 family membrane protein</fullName>
    </recommendedName>
</protein>
<evidence type="ECO:0000256" key="1">
    <source>
        <dbReference type="ARBA" id="ARBA00004651"/>
    </source>
</evidence>
<proteinExistence type="inferred from homology"/>
<dbReference type="Pfam" id="PF09335">
    <property type="entry name" value="VTT_dom"/>
    <property type="match status" value="1"/>
</dbReference>
<evidence type="ECO:0000256" key="6">
    <source>
        <dbReference type="RuleBase" id="RU366058"/>
    </source>
</evidence>
<reference evidence="8 9" key="1">
    <citation type="submission" date="2020-08" db="EMBL/GenBank/DDBJ databases">
        <title>Functional genomics of gut bacteria from endangered species of beetles.</title>
        <authorList>
            <person name="Carlos-Shanley C."/>
        </authorList>
    </citation>
    <scope>NUCLEOTIDE SEQUENCE [LARGE SCALE GENOMIC DNA]</scope>
    <source>
        <strain evidence="8 9">S00239</strain>
    </source>
</reference>
<keyword evidence="9" id="KW-1185">Reference proteome</keyword>
<dbReference type="AlphaFoldDB" id="A0A840L816"/>
<evidence type="ECO:0000256" key="3">
    <source>
        <dbReference type="ARBA" id="ARBA00022692"/>
    </source>
</evidence>
<comment type="caution">
    <text evidence="8">The sequence shown here is derived from an EMBL/GenBank/DDBJ whole genome shotgun (WGS) entry which is preliminary data.</text>
</comment>
<gene>
    <name evidence="8" type="ORF">HNP55_002434</name>
</gene>
<comment type="subcellular location">
    <subcellularLocation>
        <location evidence="1 6">Cell membrane</location>
        <topology evidence="1 6">Multi-pass membrane protein</topology>
    </subcellularLocation>
</comment>
<organism evidence="8 9">
    <name type="scientific">Roseateles oligotrophus</name>
    <dbReference type="NCBI Taxonomy" id="1769250"/>
    <lineage>
        <taxon>Bacteria</taxon>
        <taxon>Pseudomonadati</taxon>
        <taxon>Pseudomonadota</taxon>
        <taxon>Betaproteobacteria</taxon>
        <taxon>Burkholderiales</taxon>
        <taxon>Sphaerotilaceae</taxon>
        <taxon>Roseateles</taxon>
    </lineage>
</organism>
<comment type="similarity">
    <text evidence="6">Belongs to the TVP38/TMEM64 family.</text>
</comment>
<keyword evidence="4 6" id="KW-1133">Transmembrane helix</keyword>
<name>A0A840L816_9BURK</name>
<sequence length="235" mass="24957">MPADDDQRRRLRRRLLALALCLGLLLALALAWSGTPLRQSLNPELLLPRLQALGQATGPAWAVLALGLALCLAIPLTLLSLLVIAAFGPLTGFFCAMGGALLGAALSHGLGQILGHEALCRIGGPRINQISQSLGQRGLLAVIALRLVPIAPFAVVNLVAGATHIRLWQMLLGTALGMLPSTLVMAFFLNDLLQALQQASPWLYALLGLGAGLIALAGWLARRWLRQLRQDARTS</sequence>
<evidence type="ECO:0000313" key="8">
    <source>
        <dbReference type="EMBL" id="MBB4843911.1"/>
    </source>
</evidence>
<dbReference type="EMBL" id="JACHLP010000004">
    <property type="protein sequence ID" value="MBB4843911.1"/>
    <property type="molecule type" value="Genomic_DNA"/>
</dbReference>
<evidence type="ECO:0000259" key="7">
    <source>
        <dbReference type="Pfam" id="PF09335"/>
    </source>
</evidence>
<evidence type="ECO:0000256" key="4">
    <source>
        <dbReference type="ARBA" id="ARBA00022989"/>
    </source>
</evidence>
<feature type="transmembrane region" description="Helical" evidence="6">
    <location>
        <begin position="167"/>
        <end position="189"/>
    </location>
</feature>
<evidence type="ECO:0000256" key="2">
    <source>
        <dbReference type="ARBA" id="ARBA00022475"/>
    </source>
</evidence>
<keyword evidence="5 6" id="KW-0472">Membrane</keyword>
<dbReference type="RefSeq" id="WP_184299588.1">
    <property type="nucleotide sequence ID" value="NZ_JACHLP010000004.1"/>
</dbReference>
<keyword evidence="3 6" id="KW-0812">Transmembrane</keyword>
<dbReference type="InterPro" id="IPR015414">
    <property type="entry name" value="TMEM64"/>
</dbReference>
<dbReference type="PANTHER" id="PTHR12677:SF59">
    <property type="entry name" value="GOLGI APPARATUS MEMBRANE PROTEIN TVP38-RELATED"/>
    <property type="match status" value="1"/>
</dbReference>